<name>A0ABQ6MBS1_9STRA</name>
<keyword evidence="4 7" id="KW-0862">Zinc</keyword>
<dbReference type="PROSITE" id="PS50297">
    <property type="entry name" value="ANK_REP_REGION"/>
    <property type="match status" value="1"/>
</dbReference>
<accession>A0ABQ6MBS1</accession>
<evidence type="ECO:0000259" key="10">
    <source>
        <dbReference type="PROSITE" id="PS50145"/>
    </source>
</evidence>
<comment type="caution">
    <text evidence="11">The sequence shown here is derived from an EMBL/GenBank/DDBJ whole genome shotgun (WGS) entry which is preliminary data.</text>
</comment>
<dbReference type="Pfam" id="PF12796">
    <property type="entry name" value="Ank_2"/>
    <property type="match status" value="1"/>
</dbReference>
<feature type="zinc finger region" description="TRAF-type" evidence="7">
    <location>
        <begin position="1527"/>
        <end position="1580"/>
    </location>
</feature>
<dbReference type="PROSITE" id="PS01159">
    <property type="entry name" value="WW_DOMAIN_1"/>
    <property type="match status" value="1"/>
</dbReference>
<keyword evidence="12" id="KW-1185">Reference proteome</keyword>
<dbReference type="InterPro" id="IPR001202">
    <property type="entry name" value="WW_dom"/>
</dbReference>
<dbReference type="InterPro" id="IPR049304">
    <property type="entry name" value="Gly_rich_dom"/>
</dbReference>
<feature type="domain" description="WW" evidence="9">
    <location>
        <begin position="985"/>
        <end position="1012"/>
    </location>
</feature>
<dbReference type="EMBL" id="BRYB01001321">
    <property type="protein sequence ID" value="GMI23148.1"/>
    <property type="molecule type" value="Genomic_DNA"/>
</dbReference>
<dbReference type="PROSITE" id="PS50020">
    <property type="entry name" value="WW_DOMAIN_2"/>
    <property type="match status" value="1"/>
</dbReference>
<keyword evidence="5 6" id="KW-0040">ANK repeat</keyword>
<feature type="compositionally biased region" description="Basic and acidic residues" evidence="8">
    <location>
        <begin position="1338"/>
        <end position="1355"/>
    </location>
</feature>
<dbReference type="PROSITE" id="PS50145">
    <property type="entry name" value="ZF_TRAF"/>
    <property type="match status" value="1"/>
</dbReference>
<feature type="compositionally biased region" description="Basic and acidic residues" evidence="8">
    <location>
        <begin position="567"/>
        <end position="600"/>
    </location>
</feature>
<feature type="region of interest" description="Disordered" evidence="8">
    <location>
        <begin position="1776"/>
        <end position="1797"/>
    </location>
</feature>
<evidence type="ECO:0000256" key="7">
    <source>
        <dbReference type="PROSITE-ProRule" id="PRU00207"/>
    </source>
</evidence>
<dbReference type="PANTHER" id="PTHR24166:SF48">
    <property type="entry name" value="PROTEIN VAPYRIN"/>
    <property type="match status" value="1"/>
</dbReference>
<evidence type="ECO:0000259" key="9">
    <source>
        <dbReference type="PROSITE" id="PS50020"/>
    </source>
</evidence>
<evidence type="ECO:0000256" key="1">
    <source>
        <dbReference type="ARBA" id="ARBA00022723"/>
    </source>
</evidence>
<dbReference type="PROSITE" id="PS50088">
    <property type="entry name" value="ANK_REPEAT"/>
    <property type="match status" value="1"/>
</dbReference>
<dbReference type="Pfam" id="PF21722">
    <property type="entry name" value="Gly_rich_2"/>
    <property type="match status" value="1"/>
</dbReference>
<dbReference type="InterPro" id="IPR036770">
    <property type="entry name" value="Ankyrin_rpt-contain_sf"/>
</dbReference>
<feature type="compositionally biased region" description="Gly residues" evidence="8">
    <location>
        <begin position="1776"/>
        <end position="1788"/>
    </location>
</feature>
<evidence type="ECO:0000256" key="6">
    <source>
        <dbReference type="PROSITE-ProRule" id="PRU00023"/>
    </source>
</evidence>
<feature type="region of interest" description="Disordered" evidence="8">
    <location>
        <begin position="1335"/>
        <end position="1355"/>
    </location>
</feature>
<evidence type="ECO:0000313" key="12">
    <source>
        <dbReference type="Proteomes" id="UP001165060"/>
    </source>
</evidence>
<sequence>MRRAVDVHKLLKALAIKGFQASKHKVLMHRVMAHQSFLRMQERYPDLYPDVDHTNPHASSLNPACLPEEWQQWIDESLRDGIDGTAIVDVLRDHNVELGRAMLRNDDGTRLGDKHLLQSLLRNETGAMVDPLLPVLRDFFISAATGAFEDVRLYISAGADCDALEPGRTQSVKKSALMLAAANGHVDVCECIILEGKANVDVKDMSGRTALHHAAKAMQHETLETMLLNGANMHIKDNYGNTAFHTAARSGSKECVEVLASHEEENLRQVLSGKVFITKSGKELMGRPKDQVVGEVEELFFKMIGEKMKRSEAQRFLKDWTFEAAERIFATVKESELKMVGPPTKAIVNFVLERFDPDPDNGYWVGKKGNERWVKTVQEPKHLIQILSYTFKHCLVDAVNTLGRTALHVACYENRCGSHADSIRVMVDLHRCNMSAKDMHIRSAYDMLLMERNRLGEPSGTALRESVITDRRQALVESLRADEIKREKEETEKRLHDLLESCCKRGLDLDAESWGMMREISEQTREYADWIESEDGDTKNMFYAKKIVDEETMLKEAAAASTSPSKTDTEEKKDDAIVPAEGGKEEEKDDAALEAEKEEQKKIRERRLMMKAPVLQDEKDEASACTWKRSPDFNIKAKIREAWSYVLQNSTFSRKHGPWDVMTDKLSGEAFYKNGLTDVCQWNKPEEATWEHLLANSTVKQTLGLHNEWDEREDADGNVFYVRDSEKLRIHLNELNRFVNVYFEHRSIEKDEKDKTKKKMPRFGDDPVAVVVADANPADMKKPADKALDEMTDEAAAEWLKVKFRWDLPAEALPKMKTKEKMDKMRKKDKMKFLLEIKDKKEAADADFEAQVKRDLENPVQLGFVPRQWPDGSFKNNQGWALCRKVMSKAAIQGWQVVIDPEVKRFVPVGSKVMAEREGHHGMFRATVTRQVTPLYYDLEYDRDPAEEEKERKEYEKAKKLALLQGKKKPTLPARWIAPTAKCVWRGKVEPEGMEFWSHAETGASAWFPPREVQAVKAGKEVKEDERDARIENFPWPAMSSSEWTWKRHPASSTFKRVMAGWEEYVDKDTNEFFYVSLDMQKKEDAVLLLQRFAKQRYFFPIPERWETQAYSWEKPAIVAKTERERQGWAVLRRRSAVERLVKDAKGMEWHQYADVITGERYFFCEKTGDSQWDPPDIPNHKLLEKRKNAQKELTDGDRVYFRFPGLKTEKLCVVTKCRLDEETLEFCYDIAVCSVENPLAPIKKMIPSTKKEDIAKWQPRGLLRQAPKTAEEVRIEREMEMWTFQLKRSAASDARTEARNKIKDAEIARLKRRGGRKKAERKTLSAEEVAAARKRRVESEKAIRDEEERKKKEQEQNLAVLAAAAKAGASVGAVEAQKKGGGVSGAAAKAGALDAEAAARMEKAKVEAEAQFNERKGTLAAREARERKFEQYLSSQEDKVTTPRTQSRRRVLRIVHRAMLRQAENFVICEWGCGEWVKIGQPQHYHENEKCRKRIIPCSLGCPLKHTEEDWMDLMPGMSITVVQHHEEVACPRRLVPCTRRCGEWVAFSDLDVHLKDLCVKRPFPELYCRLGCGETFSGGAHRMLQCEEERLEHENEMCDLRLCRCSWKGCVALVRAKDREKHRRKHIRSTGICVYPQPGVYVYEVPEKTFQIKVQLWGGGGGSGHILKYEGGSGGGSGFVEALINVVPREKLELCVGSGGKKGVYGTSVEVTSWDGSEINLEDRYGTAQGGTPGGGEGHGGNKIWACGGGGGYSIVQRRGQAGLEPILVASGGGGGGSRNGVPGGAEDGELPNTKIDIRNGRMGRSWCGGGGGDSGDVMGCKFPPQSGFPWKGGNGGDFGRENIHIPMATGVGEWDMVGGCCGEGGKGNALELTDGNCGAIIIYRPGFFDENPL</sequence>
<feature type="domain" description="TRAF-type" evidence="10">
    <location>
        <begin position="1527"/>
        <end position="1580"/>
    </location>
</feature>
<reference evidence="11 12" key="1">
    <citation type="journal article" date="2023" name="Commun. Biol.">
        <title>Genome analysis of Parmales, the sister group of diatoms, reveals the evolutionary specialization of diatoms from phago-mixotrophs to photoautotrophs.</title>
        <authorList>
            <person name="Ban H."/>
            <person name="Sato S."/>
            <person name="Yoshikawa S."/>
            <person name="Yamada K."/>
            <person name="Nakamura Y."/>
            <person name="Ichinomiya M."/>
            <person name="Sato N."/>
            <person name="Blanc-Mathieu R."/>
            <person name="Endo H."/>
            <person name="Kuwata A."/>
            <person name="Ogata H."/>
        </authorList>
    </citation>
    <scope>NUCLEOTIDE SEQUENCE [LARGE SCALE GENOMIC DNA]</scope>
</reference>
<dbReference type="SMART" id="SM00456">
    <property type="entry name" value="WW"/>
    <property type="match status" value="3"/>
</dbReference>
<evidence type="ECO:0000256" key="5">
    <source>
        <dbReference type="ARBA" id="ARBA00023043"/>
    </source>
</evidence>
<keyword evidence="1 7" id="KW-0479">Metal-binding</keyword>
<gene>
    <name evidence="11" type="ORF">TeGR_g13367</name>
</gene>
<dbReference type="PANTHER" id="PTHR24166">
    <property type="entry name" value="ROLLING PEBBLES, ISOFORM B"/>
    <property type="match status" value="1"/>
</dbReference>
<dbReference type="InterPro" id="IPR002110">
    <property type="entry name" value="Ankyrin_rpt"/>
</dbReference>
<evidence type="ECO:0000313" key="11">
    <source>
        <dbReference type="EMBL" id="GMI23148.1"/>
    </source>
</evidence>
<keyword evidence="3 7" id="KW-0863">Zinc-finger</keyword>
<feature type="repeat" description="ANK" evidence="6">
    <location>
        <begin position="206"/>
        <end position="238"/>
    </location>
</feature>
<feature type="region of interest" description="Disordered" evidence="8">
    <location>
        <begin position="556"/>
        <end position="600"/>
    </location>
</feature>
<dbReference type="InterPro" id="IPR050889">
    <property type="entry name" value="Dendritic_Spine_Reg/Scaffold"/>
</dbReference>
<dbReference type="Gene3D" id="3.30.40.10">
    <property type="entry name" value="Zinc/RING finger domain, C3HC4 (zinc finger)"/>
    <property type="match status" value="1"/>
</dbReference>
<dbReference type="InterPro" id="IPR001293">
    <property type="entry name" value="Znf_TRAF"/>
</dbReference>
<evidence type="ECO:0000256" key="4">
    <source>
        <dbReference type="ARBA" id="ARBA00022833"/>
    </source>
</evidence>
<proteinExistence type="predicted"/>
<dbReference type="Proteomes" id="UP001165060">
    <property type="component" value="Unassembled WGS sequence"/>
</dbReference>
<dbReference type="Gene3D" id="1.25.40.20">
    <property type="entry name" value="Ankyrin repeat-containing domain"/>
    <property type="match status" value="1"/>
</dbReference>
<dbReference type="SUPFAM" id="SSF48403">
    <property type="entry name" value="Ankyrin repeat"/>
    <property type="match status" value="1"/>
</dbReference>
<dbReference type="SMART" id="SM00248">
    <property type="entry name" value="ANK"/>
    <property type="match status" value="4"/>
</dbReference>
<organism evidence="11 12">
    <name type="scientific">Tetraparma gracilis</name>
    <dbReference type="NCBI Taxonomy" id="2962635"/>
    <lineage>
        <taxon>Eukaryota</taxon>
        <taxon>Sar</taxon>
        <taxon>Stramenopiles</taxon>
        <taxon>Ochrophyta</taxon>
        <taxon>Bolidophyceae</taxon>
        <taxon>Parmales</taxon>
        <taxon>Triparmaceae</taxon>
        <taxon>Tetraparma</taxon>
    </lineage>
</organism>
<dbReference type="InterPro" id="IPR013083">
    <property type="entry name" value="Znf_RING/FYVE/PHD"/>
</dbReference>
<protein>
    <submittedName>
        <fullName evidence="11">Uncharacterized protein</fullName>
    </submittedName>
</protein>
<evidence type="ECO:0000256" key="3">
    <source>
        <dbReference type="ARBA" id="ARBA00022771"/>
    </source>
</evidence>
<keyword evidence="2" id="KW-0677">Repeat</keyword>
<evidence type="ECO:0000256" key="8">
    <source>
        <dbReference type="SAM" id="MobiDB-lite"/>
    </source>
</evidence>
<evidence type="ECO:0000256" key="2">
    <source>
        <dbReference type="ARBA" id="ARBA00022737"/>
    </source>
</evidence>